<feature type="transmembrane region" description="Helical" evidence="1">
    <location>
        <begin position="31"/>
        <end position="51"/>
    </location>
</feature>
<protein>
    <submittedName>
        <fullName evidence="2">Uncharacterized protein</fullName>
    </submittedName>
</protein>
<proteinExistence type="predicted"/>
<feature type="transmembrane region" description="Helical" evidence="1">
    <location>
        <begin position="106"/>
        <end position="126"/>
    </location>
</feature>
<dbReference type="Proteomes" id="UP000019276">
    <property type="component" value="Unassembled WGS sequence"/>
</dbReference>
<dbReference type="EMBL" id="ARZY01000004">
    <property type="protein sequence ID" value="EWH11521.1"/>
    <property type="molecule type" value="Genomic_DNA"/>
</dbReference>
<dbReference type="InterPro" id="IPR010295">
    <property type="entry name" value="DUF898"/>
</dbReference>
<dbReference type="eggNOG" id="COG4269">
    <property type="taxonomic scope" value="Bacteria"/>
</dbReference>
<keyword evidence="3" id="KW-1185">Reference proteome</keyword>
<reference evidence="2 3" key="1">
    <citation type="journal article" date="2014" name="Genome Announc.">
        <title>Draft Genome Sequence of the Agar-Degrading Bacterium Catenovulum sp. Strain DS-2, Isolated from Intestines of Haliotis diversicolor.</title>
        <authorList>
            <person name="Shan D."/>
            <person name="Li X."/>
            <person name="Gu Z."/>
            <person name="Wei G."/>
            <person name="Gao Z."/>
            <person name="Shao Z."/>
        </authorList>
    </citation>
    <scope>NUCLEOTIDE SEQUENCE [LARGE SCALE GENOMIC DNA]</scope>
    <source>
        <strain evidence="2 3">DS-2</strain>
    </source>
</reference>
<organism evidence="2 3">
    <name type="scientific">Catenovulum agarivorans DS-2</name>
    <dbReference type="NCBI Taxonomy" id="1328313"/>
    <lineage>
        <taxon>Bacteria</taxon>
        <taxon>Pseudomonadati</taxon>
        <taxon>Pseudomonadota</taxon>
        <taxon>Gammaproteobacteria</taxon>
        <taxon>Alteromonadales</taxon>
        <taxon>Alteromonadaceae</taxon>
        <taxon>Catenovulum</taxon>
    </lineage>
</organism>
<name>W7QI08_9ALTE</name>
<dbReference type="AlphaFoldDB" id="W7QI08"/>
<feature type="transmembrane region" description="Helical" evidence="1">
    <location>
        <begin position="81"/>
        <end position="100"/>
    </location>
</feature>
<keyword evidence="1" id="KW-0812">Transmembrane</keyword>
<accession>W7QI08</accession>
<feature type="transmembrane region" description="Helical" evidence="1">
    <location>
        <begin position="234"/>
        <end position="257"/>
    </location>
</feature>
<evidence type="ECO:0000256" key="1">
    <source>
        <dbReference type="SAM" id="Phobius"/>
    </source>
</evidence>
<feature type="transmembrane region" description="Helical" evidence="1">
    <location>
        <begin position="197"/>
        <end position="222"/>
    </location>
</feature>
<evidence type="ECO:0000313" key="2">
    <source>
        <dbReference type="EMBL" id="EWH11521.1"/>
    </source>
</evidence>
<dbReference type="Pfam" id="PF05987">
    <property type="entry name" value="DUF898"/>
    <property type="match status" value="1"/>
</dbReference>
<dbReference type="RefSeq" id="WP_035013237.1">
    <property type="nucleotide sequence ID" value="NZ_ARZY01000004.1"/>
</dbReference>
<feature type="transmembrane region" description="Helical" evidence="1">
    <location>
        <begin position="281"/>
        <end position="303"/>
    </location>
</feature>
<keyword evidence="1" id="KW-0472">Membrane</keyword>
<evidence type="ECO:0000313" key="3">
    <source>
        <dbReference type="Proteomes" id="UP000019276"/>
    </source>
</evidence>
<feature type="transmembrane region" description="Helical" evidence="1">
    <location>
        <begin position="147"/>
        <end position="170"/>
    </location>
</feature>
<sequence length="354" mass="39777">MENHNTDASSQDEAILTTTHFQFTGKAGEFFRIWIVNFALTIVTLGIYSAWAKVRQQQYFYGNTLFGGKPFQYLATPMQILIGRLITAGLLIAFFLLNYLQSPAAGFLILAFVLAMPALFVSSLRFNYRNTAHRNVKFAFTGSIAQGYWYFLILPVLCSLPLFLFMPYAIRQQRAFIVNHIKWGDKEFTCEPPIKNYYILFLSMYVAMGVMVGGMFAVTKSLGAGGQPDMTNPAFVLVFLMMYLAMFYIGIAVKAYLFKWSLQYSKLAGHQVITQLKPSRYVFVAVTNFLAIGLTLGLMLPWAKIRMARFLLETSALEAPANFISEVEATHQKENSAIGQEVADGLDVEIGFGL</sequence>
<dbReference type="OrthoDB" id="9765721at2"/>
<comment type="caution">
    <text evidence="2">The sequence shown here is derived from an EMBL/GenBank/DDBJ whole genome shotgun (WGS) entry which is preliminary data.</text>
</comment>
<gene>
    <name evidence="2" type="ORF">DS2_03395</name>
</gene>
<dbReference type="STRING" id="1328313.DS2_03395"/>
<keyword evidence="1" id="KW-1133">Transmembrane helix</keyword>
<dbReference type="PATRIC" id="fig|1328313.3.peg.704"/>